<dbReference type="GO" id="GO:0022857">
    <property type="term" value="F:transmembrane transporter activity"/>
    <property type="evidence" value="ECO:0007669"/>
    <property type="project" value="InterPro"/>
</dbReference>
<comment type="caution">
    <text evidence="8">The sequence shown here is derived from an EMBL/GenBank/DDBJ whole genome shotgun (WGS) entry which is preliminary data.</text>
</comment>
<comment type="subcellular location">
    <subcellularLocation>
        <location evidence="1">Cell membrane</location>
        <topology evidence="1">Multi-pass membrane protein</topology>
    </subcellularLocation>
</comment>
<keyword evidence="5 7" id="KW-1133">Transmembrane helix</keyword>
<keyword evidence="3" id="KW-1003">Cell membrane</keyword>
<evidence type="ECO:0000256" key="2">
    <source>
        <dbReference type="ARBA" id="ARBA00022448"/>
    </source>
</evidence>
<dbReference type="EMBL" id="AUZY01006942">
    <property type="protein sequence ID" value="EQD52587.1"/>
    <property type="molecule type" value="Genomic_DNA"/>
</dbReference>
<feature type="transmembrane region" description="Helical" evidence="7">
    <location>
        <begin position="16"/>
        <end position="34"/>
    </location>
</feature>
<feature type="transmembrane region" description="Helical" evidence="7">
    <location>
        <begin position="177"/>
        <end position="199"/>
    </location>
</feature>
<evidence type="ECO:0000256" key="6">
    <source>
        <dbReference type="ARBA" id="ARBA00023136"/>
    </source>
</evidence>
<dbReference type="InterPro" id="IPR011701">
    <property type="entry name" value="MFS"/>
</dbReference>
<dbReference type="PANTHER" id="PTHR42718:SF46">
    <property type="entry name" value="BLR6921 PROTEIN"/>
    <property type="match status" value="1"/>
</dbReference>
<evidence type="ECO:0000256" key="5">
    <source>
        <dbReference type="ARBA" id="ARBA00022989"/>
    </source>
</evidence>
<organism evidence="8">
    <name type="scientific">mine drainage metagenome</name>
    <dbReference type="NCBI Taxonomy" id="410659"/>
    <lineage>
        <taxon>unclassified sequences</taxon>
        <taxon>metagenomes</taxon>
        <taxon>ecological metagenomes</taxon>
    </lineage>
</organism>
<dbReference type="InterPro" id="IPR036259">
    <property type="entry name" value="MFS_trans_sf"/>
</dbReference>
<keyword evidence="2" id="KW-0813">Transport</keyword>
<keyword evidence="6 7" id="KW-0472">Membrane</keyword>
<dbReference type="PANTHER" id="PTHR42718">
    <property type="entry name" value="MAJOR FACILITATOR SUPERFAMILY MULTIDRUG TRANSPORTER MFSC"/>
    <property type="match status" value="1"/>
</dbReference>
<evidence type="ECO:0000256" key="7">
    <source>
        <dbReference type="SAM" id="Phobius"/>
    </source>
</evidence>
<reference evidence="8" key="2">
    <citation type="journal article" date="2014" name="ISME J.">
        <title>Microbial stratification in low pH oxic and suboxic macroscopic growths along an acid mine drainage.</title>
        <authorList>
            <person name="Mendez-Garcia C."/>
            <person name="Mesa V."/>
            <person name="Sprenger R.R."/>
            <person name="Richter M."/>
            <person name="Diez M.S."/>
            <person name="Solano J."/>
            <person name="Bargiela R."/>
            <person name="Golyshina O.V."/>
            <person name="Manteca A."/>
            <person name="Ramos J.L."/>
            <person name="Gallego J.R."/>
            <person name="Llorente I."/>
            <person name="Martins Dos Santos V.A."/>
            <person name="Jensen O.N."/>
            <person name="Pelaez A.I."/>
            <person name="Sanchez J."/>
            <person name="Ferrer M."/>
        </authorList>
    </citation>
    <scope>NUCLEOTIDE SEQUENCE</scope>
</reference>
<feature type="transmembrane region" description="Helical" evidence="7">
    <location>
        <begin position="84"/>
        <end position="104"/>
    </location>
</feature>
<dbReference type="SUPFAM" id="SSF103473">
    <property type="entry name" value="MFS general substrate transporter"/>
    <property type="match status" value="1"/>
</dbReference>
<sequence length="207" mass="22499">YLRELRHRDEEERLDITGAVLVTGSLAAIIYAVVNTVTQSWTSTTTLAWLLGGLAGLAIFFWWEASVATHPLLPYRIFRSRALSTSNIVMFLVGGAFFTMWYFLTFYYQYVLGYGAVKTGVAFLPMALAIVAGAQLSSRILHRTHVRPLLLAGTALATVGFAWVSRIGAHSSYAADVLVPSMLCAFAIGLLFTPLASAATTGVDRAE</sequence>
<dbReference type="Gene3D" id="1.20.1250.20">
    <property type="entry name" value="MFS general substrate transporter like domains"/>
    <property type="match status" value="1"/>
</dbReference>
<protein>
    <submittedName>
        <fullName evidence="8">Transmembrane transport protein</fullName>
    </submittedName>
</protein>
<dbReference type="GO" id="GO:0005886">
    <property type="term" value="C:plasma membrane"/>
    <property type="evidence" value="ECO:0007669"/>
    <property type="project" value="UniProtKB-SubCell"/>
</dbReference>
<reference evidence="8" key="1">
    <citation type="submission" date="2013-08" db="EMBL/GenBank/DDBJ databases">
        <authorList>
            <person name="Mendez C."/>
            <person name="Richter M."/>
            <person name="Ferrer M."/>
            <person name="Sanchez J."/>
        </authorList>
    </citation>
    <scope>NUCLEOTIDE SEQUENCE</scope>
</reference>
<evidence type="ECO:0000256" key="1">
    <source>
        <dbReference type="ARBA" id="ARBA00004651"/>
    </source>
</evidence>
<proteinExistence type="predicted"/>
<evidence type="ECO:0000256" key="4">
    <source>
        <dbReference type="ARBA" id="ARBA00022692"/>
    </source>
</evidence>
<dbReference type="Pfam" id="PF07690">
    <property type="entry name" value="MFS_1"/>
    <property type="match status" value="1"/>
</dbReference>
<name>T1A6L7_9ZZZZ</name>
<feature type="transmembrane region" description="Helical" evidence="7">
    <location>
        <begin position="110"/>
        <end position="134"/>
    </location>
</feature>
<accession>T1A6L7</accession>
<feature type="transmembrane region" description="Helical" evidence="7">
    <location>
        <begin position="146"/>
        <end position="165"/>
    </location>
</feature>
<evidence type="ECO:0000256" key="3">
    <source>
        <dbReference type="ARBA" id="ARBA00022475"/>
    </source>
</evidence>
<gene>
    <name evidence="8" type="ORF">B1B_10654</name>
</gene>
<feature type="non-terminal residue" evidence="8">
    <location>
        <position position="207"/>
    </location>
</feature>
<dbReference type="AlphaFoldDB" id="T1A6L7"/>
<feature type="transmembrane region" description="Helical" evidence="7">
    <location>
        <begin position="46"/>
        <end position="63"/>
    </location>
</feature>
<evidence type="ECO:0000313" key="8">
    <source>
        <dbReference type="EMBL" id="EQD52587.1"/>
    </source>
</evidence>
<feature type="non-terminal residue" evidence="8">
    <location>
        <position position="1"/>
    </location>
</feature>
<keyword evidence="4 7" id="KW-0812">Transmembrane</keyword>